<keyword evidence="1" id="KW-0732">Signal</keyword>
<evidence type="ECO:0000313" key="2">
    <source>
        <dbReference type="EMBL" id="KAH7068590.1"/>
    </source>
</evidence>
<name>A0A8K0QSS6_9PLEO</name>
<sequence>MTRTAEGIVGRFSLLCKLLVVTNRTAADAPSLSRRPDLARASIASNLSLEEDFRMACGLTFTVFILYSTSHNPEVLSFLTSVVFEKLSHPSGGYDVHACLTSMRAHPIAWP</sequence>
<dbReference type="Proteomes" id="UP000813461">
    <property type="component" value="Unassembled WGS sequence"/>
</dbReference>
<proteinExistence type="predicted"/>
<gene>
    <name evidence="2" type="ORF">FB567DRAFT_540778</name>
</gene>
<reference evidence="2" key="1">
    <citation type="journal article" date="2021" name="Nat. Commun.">
        <title>Genetic determinants of endophytism in the Arabidopsis root mycobiome.</title>
        <authorList>
            <person name="Mesny F."/>
            <person name="Miyauchi S."/>
            <person name="Thiergart T."/>
            <person name="Pickel B."/>
            <person name="Atanasova L."/>
            <person name="Karlsson M."/>
            <person name="Huettel B."/>
            <person name="Barry K.W."/>
            <person name="Haridas S."/>
            <person name="Chen C."/>
            <person name="Bauer D."/>
            <person name="Andreopoulos W."/>
            <person name="Pangilinan J."/>
            <person name="LaButti K."/>
            <person name="Riley R."/>
            <person name="Lipzen A."/>
            <person name="Clum A."/>
            <person name="Drula E."/>
            <person name="Henrissat B."/>
            <person name="Kohler A."/>
            <person name="Grigoriev I.V."/>
            <person name="Martin F.M."/>
            <person name="Hacquard S."/>
        </authorList>
    </citation>
    <scope>NUCLEOTIDE SEQUENCE</scope>
    <source>
        <strain evidence="2">MPI-SDFR-AT-0120</strain>
    </source>
</reference>
<dbReference type="EMBL" id="JAGMVJ010000031">
    <property type="protein sequence ID" value="KAH7068590.1"/>
    <property type="molecule type" value="Genomic_DNA"/>
</dbReference>
<dbReference type="AlphaFoldDB" id="A0A8K0QSS6"/>
<organism evidence="2 3">
    <name type="scientific">Paraphoma chrysanthemicola</name>
    <dbReference type="NCBI Taxonomy" id="798071"/>
    <lineage>
        <taxon>Eukaryota</taxon>
        <taxon>Fungi</taxon>
        <taxon>Dikarya</taxon>
        <taxon>Ascomycota</taxon>
        <taxon>Pezizomycotina</taxon>
        <taxon>Dothideomycetes</taxon>
        <taxon>Pleosporomycetidae</taxon>
        <taxon>Pleosporales</taxon>
        <taxon>Pleosporineae</taxon>
        <taxon>Phaeosphaeriaceae</taxon>
        <taxon>Paraphoma</taxon>
    </lineage>
</organism>
<feature type="chain" id="PRO_5035440264" evidence="1">
    <location>
        <begin position="28"/>
        <end position="111"/>
    </location>
</feature>
<feature type="signal peptide" evidence="1">
    <location>
        <begin position="1"/>
        <end position="27"/>
    </location>
</feature>
<evidence type="ECO:0000256" key="1">
    <source>
        <dbReference type="SAM" id="SignalP"/>
    </source>
</evidence>
<keyword evidence="3" id="KW-1185">Reference proteome</keyword>
<comment type="caution">
    <text evidence="2">The sequence shown here is derived from an EMBL/GenBank/DDBJ whole genome shotgun (WGS) entry which is preliminary data.</text>
</comment>
<protein>
    <submittedName>
        <fullName evidence="2">Uncharacterized protein</fullName>
    </submittedName>
</protein>
<accession>A0A8K0QSS6</accession>
<evidence type="ECO:0000313" key="3">
    <source>
        <dbReference type="Proteomes" id="UP000813461"/>
    </source>
</evidence>